<feature type="transmembrane region" description="Helical" evidence="6">
    <location>
        <begin position="194"/>
        <end position="215"/>
    </location>
</feature>
<dbReference type="PANTHER" id="PTHR30086">
    <property type="entry name" value="ARGININE EXPORTER PROTEIN ARGO"/>
    <property type="match status" value="1"/>
</dbReference>
<feature type="transmembrane region" description="Helical" evidence="6">
    <location>
        <begin position="74"/>
        <end position="91"/>
    </location>
</feature>
<evidence type="ECO:0000256" key="6">
    <source>
        <dbReference type="SAM" id="Phobius"/>
    </source>
</evidence>
<dbReference type="EMBL" id="FOZN01000003">
    <property type="protein sequence ID" value="SFS15434.1"/>
    <property type="molecule type" value="Genomic_DNA"/>
</dbReference>
<dbReference type="PANTHER" id="PTHR30086:SF20">
    <property type="entry name" value="ARGININE EXPORTER PROTEIN ARGO-RELATED"/>
    <property type="match status" value="1"/>
</dbReference>
<dbReference type="GO" id="GO:0015171">
    <property type="term" value="F:amino acid transmembrane transporter activity"/>
    <property type="evidence" value="ECO:0007669"/>
    <property type="project" value="TreeGrafter"/>
</dbReference>
<dbReference type="InterPro" id="IPR001123">
    <property type="entry name" value="LeuE-type"/>
</dbReference>
<gene>
    <name evidence="7" type="ORF">SAMN04487783_2034</name>
</gene>
<keyword evidence="3 6" id="KW-0812">Transmembrane</keyword>
<dbReference type="GO" id="GO:0005886">
    <property type="term" value="C:plasma membrane"/>
    <property type="evidence" value="ECO:0007669"/>
    <property type="project" value="UniProtKB-SubCell"/>
</dbReference>
<evidence type="ECO:0000256" key="1">
    <source>
        <dbReference type="ARBA" id="ARBA00004651"/>
    </source>
</evidence>
<comment type="subcellular location">
    <subcellularLocation>
        <location evidence="1">Cell membrane</location>
        <topology evidence="1">Multi-pass membrane protein</topology>
    </subcellularLocation>
</comment>
<keyword evidence="4 6" id="KW-1133">Transmembrane helix</keyword>
<dbReference type="RefSeq" id="WP_092918463.1">
    <property type="nucleotide sequence ID" value="NZ_FOZN01000003.1"/>
</dbReference>
<feature type="transmembrane region" description="Helical" evidence="6">
    <location>
        <begin position="227"/>
        <end position="247"/>
    </location>
</feature>
<keyword evidence="5 6" id="KW-0472">Membrane</keyword>
<keyword evidence="8" id="KW-1185">Reference proteome</keyword>
<sequence length="249" mass="25825">MDQGIVALLSGFALCLGLILSIGAQNAIVLRQGLRREHVGIVVLVCVVSDAILQTIGVAGVATLVTAQPWLETLARWAGAAFILGFALLSARRAWRGGGSLEAAPDEPVEVRIVSTDAAAAEGEVATTDAAAAAHRDRAGESAGAAVATRTRPRGGRMATLLTILAVTWLNPHALVETTVVLGSVAGTHGDARWWFLAGGIAASTLWFVGFGYGARYLAPLLRTERAWRVLDGAIAAVMLVIAVMLVTG</sequence>
<feature type="transmembrane region" description="Helical" evidence="6">
    <location>
        <begin position="41"/>
        <end position="62"/>
    </location>
</feature>
<evidence type="ECO:0000313" key="7">
    <source>
        <dbReference type="EMBL" id="SFS15434.1"/>
    </source>
</evidence>
<dbReference type="Pfam" id="PF01810">
    <property type="entry name" value="LysE"/>
    <property type="match status" value="1"/>
</dbReference>
<dbReference type="Proteomes" id="UP000198506">
    <property type="component" value="Unassembled WGS sequence"/>
</dbReference>
<feature type="transmembrane region" description="Helical" evidence="6">
    <location>
        <begin position="6"/>
        <end position="29"/>
    </location>
</feature>
<comment type="caution">
    <text evidence="7">The sequence shown here is derived from an EMBL/GenBank/DDBJ whole genome shotgun (WGS) entry which is preliminary data.</text>
</comment>
<reference evidence="7 8" key="1">
    <citation type="submission" date="2016-10" db="EMBL/GenBank/DDBJ databases">
        <authorList>
            <person name="Varghese N."/>
            <person name="Submissions S."/>
        </authorList>
    </citation>
    <scope>NUCLEOTIDE SEQUENCE [LARGE SCALE GENOMIC DNA]</scope>
    <source>
        <strain evidence="7 8">IAM 15147</strain>
    </source>
</reference>
<keyword evidence="2" id="KW-1003">Cell membrane</keyword>
<organism evidence="7 8">
    <name type="scientific">Agrococcus baldri</name>
    <dbReference type="NCBI Taxonomy" id="153730"/>
    <lineage>
        <taxon>Bacteria</taxon>
        <taxon>Bacillati</taxon>
        <taxon>Actinomycetota</taxon>
        <taxon>Actinomycetes</taxon>
        <taxon>Micrococcales</taxon>
        <taxon>Microbacteriaceae</taxon>
        <taxon>Agrococcus</taxon>
    </lineage>
</organism>
<evidence type="ECO:0000256" key="4">
    <source>
        <dbReference type="ARBA" id="ARBA00022989"/>
    </source>
</evidence>
<protein>
    <submittedName>
        <fullName evidence="7">L-lysine exporter family protein LysE/ArgO</fullName>
    </submittedName>
</protein>
<evidence type="ECO:0000256" key="3">
    <source>
        <dbReference type="ARBA" id="ARBA00022692"/>
    </source>
</evidence>
<evidence type="ECO:0000313" key="8">
    <source>
        <dbReference type="Proteomes" id="UP000198506"/>
    </source>
</evidence>
<evidence type="ECO:0000256" key="2">
    <source>
        <dbReference type="ARBA" id="ARBA00022475"/>
    </source>
</evidence>
<dbReference type="AlphaFoldDB" id="A0AA94HNM2"/>
<proteinExistence type="predicted"/>
<accession>A0AA94HNM2</accession>
<evidence type="ECO:0000256" key="5">
    <source>
        <dbReference type="ARBA" id="ARBA00023136"/>
    </source>
</evidence>
<name>A0AA94HNM2_9MICO</name>
<feature type="transmembrane region" description="Helical" evidence="6">
    <location>
        <begin position="159"/>
        <end position="182"/>
    </location>
</feature>